<comment type="caution">
    <text evidence="10">The sequence shown here is derived from an EMBL/GenBank/DDBJ whole genome shotgun (WGS) entry which is preliminary data.</text>
</comment>
<evidence type="ECO:0000256" key="7">
    <source>
        <dbReference type="ARBA" id="ARBA00023237"/>
    </source>
</evidence>
<reference evidence="11" key="1">
    <citation type="submission" date="2023-07" db="EMBL/GenBank/DDBJ databases">
        <title>Identification and characterization of horizontal gene transfer across gut microbiota members of farm animals based on homology search.</title>
        <authorList>
            <person name="Schwarzerova J."/>
            <person name="Nykrynova M."/>
            <person name="Jureckova K."/>
            <person name="Cejkova D."/>
            <person name="Rychlik I."/>
        </authorList>
    </citation>
    <scope>NUCLEOTIDE SEQUENCE [LARGE SCALE GENOMIC DNA]</scope>
    <source>
        <strain evidence="11">ET4</strain>
    </source>
</reference>
<evidence type="ECO:0000256" key="1">
    <source>
        <dbReference type="ARBA" id="ARBA00004442"/>
    </source>
</evidence>
<dbReference type="PANTHER" id="PTHR30026">
    <property type="entry name" value="OUTER MEMBRANE PROTEIN TOLC"/>
    <property type="match status" value="1"/>
</dbReference>
<keyword evidence="6" id="KW-0472">Membrane</keyword>
<evidence type="ECO:0000313" key="11">
    <source>
        <dbReference type="Proteomes" id="UP001228403"/>
    </source>
</evidence>
<keyword evidence="9" id="KW-0732">Signal</keyword>
<accession>A0ABT7U3R1</accession>
<dbReference type="EMBL" id="JAUDCF010000006">
    <property type="protein sequence ID" value="MDM8145154.1"/>
    <property type="molecule type" value="Genomic_DNA"/>
</dbReference>
<keyword evidence="11" id="KW-1185">Reference proteome</keyword>
<dbReference type="InterPro" id="IPR003423">
    <property type="entry name" value="OMP_efflux"/>
</dbReference>
<protein>
    <submittedName>
        <fullName evidence="10">TolC family protein</fullName>
    </submittedName>
</protein>
<dbReference type="Gene3D" id="1.20.1600.10">
    <property type="entry name" value="Outer membrane efflux proteins (OEP)"/>
    <property type="match status" value="1"/>
</dbReference>
<organism evidence="10 11">
    <name type="scientific">Bacteroides eggerthii</name>
    <dbReference type="NCBI Taxonomy" id="28111"/>
    <lineage>
        <taxon>Bacteria</taxon>
        <taxon>Pseudomonadati</taxon>
        <taxon>Bacteroidota</taxon>
        <taxon>Bacteroidia</taxon>
        <taxon>Bacteroidales</taxon>
        <taxon>Bacteroidaceae</taxon>
        <taxon>Bacteroides</taxon>
    </lineage>
</organism>
<comment type="similarity">
    <text evidence="2">Belongs to the outer membrane factor (OMF) (TC 1.B.17) family.</text>
</comment>
<evidence type="ECO:0000256" key="8">
    <source>
        <dbReference type="SAM" id="Coils"/>
    </source>
</evidence>
<keyword evidence="8" id="KW-0175">Coiled coil</keyword>
<keyword evidence="3" id="KW-0813">Transport</keyword>
<sequence length="494" mass="54710">MKRLIVILMMSGFITGIQAQRVLSLDSCRNLAIANNKTLQISKLKMEKAHYEDKAAFTNYLPKISASGGYMRFGDEISLLSDAQKNSLGNLGTNIGQALMPGLTEFVTQLGQINPILGQMAQQFIQSGKLQGVEQALNQAGKDLADAFRTDTRNTWVAGVMLTQPLYMGGKIRAYNKITELSKELAGKQYDTETQNLVLSTDEAYWMTVSLSNKKKLAEGYLDLIRKLDNDVEKMIQEGVATQADGLTVKVKLNEAEMNLTKVDNGLSLSKMLLCQLCGLDLTEDITLADESVDNVLTEAVSEEELNQGADQRPEIQSLEIANQIYQQKVNVVRSDMLPSLALIGGYAATSPSVFNSFENKFRGTWNVGVMLQVPILHWGEGFYKVKAAKAEATIAQMQKEEVKEKIELQISQSKFKTEEAQKRLALANRSMEKAEENLKIATKGFREGVIPTSNVMEAQTAWLSAQTEKIDAQIDIRLADTYLKKALGRLQAQ</sequence>
<keyword evidence="7" id="KW-0998">Cell outer membrane</keyword>
<evidence type="ECO:0000256" key="3">
    <source>
        <dbReference type="ARBA" id="ARBA00022448"/>
    </source>
</evidence>
<dbReference type="PANTHER" id="PTHR30026:SF20">
    <property type="entry name" value="OUTER MEMBRANE PROTEIN TOLC"/>
    <property type="match status" value="1"/>
</dbReference>
<evidence type="ECO:0000256" key="4">
    <source>
        <dbReference type="ARBA" id="ARBA00022452"/>
    </source>
</evidence>
<feature type="chain" id="PRO_5046666179" evidence="9">
    <location>
        <begin position="20"/>
        <end position="494"/>
    </location>
</feature>
<dbReference type="Pfam" id="PF02321">
    <property type="entry name" value="OEP"/>
    <property type="match status" value="2"/>
</dbReference>
<name>A0ABT7U3R1_9BACE</name>
<feature type="signal peptide" evidence="9">
    <location>
        <begin position="1"/>
        <end position="19"/>
    </location>
</feature>
<dbReference type="Proteomes" id="UP001228403">
    <property type="component" value="Unassembled WGS sequence"/>
</dbReference>
<evidence type="ECO:0000256" key="9">
    <source>
        <dbReference type="SAM" id="SignalP"/>
    </source>
</evidence>
<gene>
    <name evidence="10" type="ORF">QUW02_04300</name>
</gene>
<evidence type="ECO:0000313" key="10">
    <source>
        <dbReference type="EMBL" id="MDM8145154.1"/>
    </source>
</evidence>
<feature type="coiled-coil region" evidence="8">
    <location>
        <begin position="386"/>
        <end position="445"/>
    </location>
</feature>
<evidence type="ECO:0000256" key="6">
    <source>
        <dbReference type="ARBA" id="ARBA00023136"/>
    </source>
</evidence>
<evidence type="ECO:0000256" key="5">
    <source>
        <dbReference type="ARBA" id="ARBA00022692"/>
    </source>
</evidence>
<dbReference type="SUPFAM" id="SSF56954">
    <property type="entry name" value="Outer membrane efflux proteins (OEP)"/>
    <property type="match status" value="1"/>
</dbReference>
<comment type="subcellular location">
    <subcellularLocation>
        <location evidence="1">Cell outer membrane</location>
    </subcellularLocation>
</comment>
<dbReference type="InterPro" id="IPR051906">
    <property type="entry name" value="TolC-like"/>
</dbReference>
<keyword evidence="4" id="KW-1134">Transmembrane beta strand</keyword>
<evidence type="ECO:0000256" key="2">
    <source>
        <dbReference type="ARBA" id="ARBA00007613"/>
    </source>
</evidence>
<proteinExistence type="inferred from homology"/>
<keyword evidence="5" id="KW-0812">Transmembrane</keyword>